<evidence type="ECO:0000313" key="10">
    <source>
        <dbReference type="Proteomes" id="UP001642360"/>
    </source>
</evidence>
<evidence type="ECO:0000256" key="2">
    <source>
        <dbReference type="ARBA" id="ARBA00008668"/>
    </source>
</evidence>
<reference evidence="9 10" key="1">
    <citation type="submission" date="2024-02" db="EMBL/GenBank/DDBJ databases">
        <authorList>
            <person name="Vignale AGUSTIN F."/>
            <person name="Sosa J E."/>
            <person name="Modenutti C."/>
        </authorList>
    </citation>
    <scope>NUCLEOTIDE SEQUENCE [LARGE SCALE GENOMIC DNA]</scope>
</reference>
<proteinExistence type="inferred from homology"/>
<dbReference type="GO" id="GO:0005576">
    <property type="term" value="C:extracellular region"/>
    <property type="evidence" value="ECO:0007669"/>
    <property type="project" value="UniProtKB-SubCell"/>
</dbReference>
<dbReference type="GO" id="GO:0016787">
    <property type="term" value="F:hydrolase activity"/>
    <property type="evidence" value="ECO:0007669"/>
    <property type="project" value="UniProtKB-KW"/>
</dbReference>
<evidence type="ECO:0000256" key="6">
    <source>
        <dbReference type="ARBA" id="ARBA00022963"/>
    </source>
</evidence>
<keyword evidence="4 8" id="KW-0732">Signal</keyword>
<evidence type="ECO:0000256" key="1">
    <source>
        <dbReference type="ARBA" id="ARBA00004613"/>
    </source>
</evidence>
<organism evidence="9 10">
    <name type="scientific">Ilex paraguariensis</name>
    <name type="common">yerba mate</name>
    <dbReference type="NCBI Taxonomy" id="185542"/>
    <lineage>
        <taxon>Eukaryota</taxon>
        <taxon>Viridiplantae</taxon>
        <taxon>Streptophyta</taxon>
        <taxon>Embryophyta</taxon>
        <taxon>Tracheophyta</taxon>
        <taxon>Spermatophyta</taxon>
        <taxon>Magnoliopsida</taxon>
        <taxon>eudicotyledons</taxon>
        <taxon>Gunneridae</taxon>
        <taxon>Pentapetalae</taxon>
        <taxon>asterids</taxon>
        <taxon>campanulids</taxon>
        <taxon>Aquifoliales</taxon>
        <taxon>Aquifoliaceae</taxon>
        <taxon>Ilex</taxon>
    </lineage>
</organism>
<keyword evidence="5" id="KW-0378">Hydrolase</keyword>
<keyword evidence="3" id="KW-0964">Secreted</keyword>
<dbReference type="InterPro" id="IPR035669">
    <property type="entry name" value="SGNH_plant_lipase-like"/>
</dbReference>
<sequence>MASGCNVWCIVSTVLLLFLNLKPLVCGEPQVPCYFIFGDSLVDNGNNNDLLTQARANYPPYGIDFPDGPTGRFTNGRNMADILAELLGFDDYIPPFATARGQDILKGVNYGSGSAGIRDETGQQLGARISLNAQLSNHKITIRHIATLLGSKALAKEYLSSCLYTVGMGNNDYLNNYFMPQFYPTSSLYTPEQYAKVLVKQYSQQLKTLYKYGARKIAVFGAGQLGCIPEALTTYGTNESSCVEMMNSAAQLFNDKLVLLVDDLKNKLTDAEFSYIDASGSSSQVSPSNDFTVADSPCCNVSTTLGKGQCIPRQVPCSNRDEFVYFDGYHPTEAANTLIATIAYNAMSGLLSCGASCISSHGEKSDLHGISLSTTRAKFAAQ</sequence>
<feature type="chain" id="PRO_5044837276" description="GDSL esterase/lipase" evidence="8">
    <location>
        <begin position="28"/>
        <end position="382"/>
    </location>
</feature>
<protein>
    <recommendedName>
        <fullName evidence="11">GDSL esterase/lipase</fullName>
    </recommendedName>
</protein>
<dbReference type="PANTHER" id="PTHR45650">
    <property type="entry name" value="GDSL-LIKE LIPASE/ACYLHYDROLASE-RELATED"/>
    <property type="match status" value="1"/>
</dbReference>
<dbReference type="CDD" id="cd01837">
    <property type="entry name" value="SGNH_plant_lipase_like"/>
    <property type="match status" value="1"/>
</dbReference>
<evidence type="ECO:0008006" key="11">
    <source>
        <dbReference type="Google" id="ProtNLM"/>
    </source>
</evidence>
<accession>A0ABC8UHX1</accession>
<feature type="signal peptide" evidence="8">
    <location>
        <begin position="1"/>
        <end position="27"/>
    </location>
</feature>
<dbReference type="SUPFAM" id="SSF52266">
    <property type="entry name" value="SGNH hydrolase"/>
    <property type="match status" value="1"/>
</dbReference>
<dbReference type="GO" id="GO:0016042">
    <property type="term" value="P:lipid catabolic process"/>
    <property type="evidence" value="ECO:0007669"/>
    <property type="project" value="UniProtKB-KW"/>
</dbReference>
<keyword evidence="6" id="KW-0442">Lipid degradation</keyword>
<dbReference type="InterPro" id="IPR001087">
    <property type="entry name" value="GDSL"/>
</dbReference>
<dbReference type="PANTHER" id="PTHR45650:SF50">
    <property type="entry name" value="TRIACYLGLYCEROL LIPASE"/>
    <property type="match status" value="1"/>
</dbReference>
<gene>
    <name evidence="9" type="ORF">ILEXP_LOCUS50654</name>
</gene>
<evidence type="ECO:0000256" key="7">
    <source>
        <dbReference type="ARBA" id="ARBA00023098"/>
    </source>
</evidence>
<dbReference type="InterPro" id="IPR036514">
    <property type="entry name" value="SGNH_hydro_sf"/>
</dbReference>
<dbReference type="Proteomes" id="UP001642360">
    <property type="component" value="Unassembled WGS sequence"/>
</dbReference>
<evidence type="ECO:0000256" key="8">
    <source>
        <dbReference type="SAM" id="SignalP"/>
    </source>
</evidence>
<evidence type="ECO:0000256" key="5">
    <source>
        <dbReference type="ARBA" id="ARBA00022801"/>
    </source>
</evidence>
<evidence type="ECO:0000256" key="4">
    <source>
        <dbReference type="ARBA" id="ARBA00022729"/>
    </source>
</evidence>
<dbReference type="InterPro" id="IPR051238">
    <property type="entry name" value="GDSL_esterase/lipase"/>
</dbReference>
<dbReference type="Gene3D" id="3.40.50.1110">
    <property type="entry name" value="SGNH hydrolase"/>
    <property type="match status" value="1"/>
</dbReference>
<evidence type="ECO:0000256" key="3">
    <source>
        <dbReference type="ARBA" id="ARBA00022525"/>
    </source>
</evidence>
<dbReference type="Pfam" id="PF00657">
    <property type="entry name" value="Lipase_GDSL"/>
    <property type="match status" value="1"/>
</dbReference>
<dbReference type="EMBL" id="CAUOFW020007797">
    <property type="protein sequence ID" value="CAK9180635.1"/>
    <property type="molecule type" value="Genomic_DNA"/>
</dbReference>
<comment type="similarity">
    <text evidence="2">Belongs to the 'GDSL' lipolytic enzyme family.</text>
</comment>
<comment type="subcellular location">
    <subcellularLocation>
        <location evidence="1">Secreted</location>
    </subcellularLocation>
</comment>
<comment type="caution">
    <text evidence="9">The sequence shown here is derived from an EMBL/GenBank/DDBJ whole genome shotgun (WGS) entry which is preliminary data.</text>
</comment>
<dbReference type="AlphaFoldDB" id="A0ABC8UHX1"/>
<evidence type="ECO:0000313" key="9">
    <source>
        <dbReference type="EMBL" id="CAK9180635.1"/>
    </source>
</evidence>
<name>A0ABC8UHX1_9AQUA</name>
<keyword evidence="7" id="KW-0443">Lipid metabolism</keyword>
<keyword evidence="10" id="KW-1185">Reference proteome</keyword>